<protein>
    <recommendedName>
        <fullName evidence="2">magnesium chelatase</fullName>
        <ecNumber evidence="2">6.6.1.1</ecNumber>
    </recommendedName>
</protein>
<keyword evidence="5" id="KW-0547">Nucleotide-binding</keyword>
<gene>
    <name evidence="11" type="ORF">Syun_012827</name>
</gene>
<evidence type="ECO:0000256" key="8">
    <source>
        <dbReference type="ARBA" id="ARBA00023444"/>
    </source>
</evidence>
<dbReference type="EMBL" id="JBBNAF010000005">
    <property type="protein sequence ID" value="KAK9143427.1"/>
    <property type="molecule type" value="Genomic_DNA"/>
</dbReference>
<keyword evidence="4" id="KW-0436">Ligase</keyword>
<name>A0AAP0K074_9MAGN</name>
<reference evidence="11 12" key="1">
    <citation type="submission" date="2024-01" db="EMBL/GenBank/DDBJ databases">
        <title>Genome assemblies of Stephania.</title>
        <authorList>
            <person name="Yang L."/>
        </authorList>
    </citation>
    <scope>NUCLEOTIDE SEQUENCE [LARGE SCALE GENOMIC DNA]</scope>
    <source>
        <strain evidence="11">YNDBR</strain>
        <tissue evidence="11">Leaf</tissue>
    </source>
</reference>
<accession>A0AAP0K074</accession>
<dbReference type="InterPro" id="IPR022571">
    <property type="entry name" value="Mg_chelatase_H_N"/>
</dbReference>
<keyword evidence="7" id="KW-0149">Chlorophyll biosynthesis</keyword>
<dbReference type="GO" id="GO:0016851">
    <property type="term" value="F:magnesium chelatase activity"/>
    <property type="evidence" value="ECO:0007669"/>
    <property type="project" value="UniProtKB-EC"/>
</dbReference>
<keyword evidence="12" id="KW-1185">Reference proteome</keyword>
<dbReference type="InterPro" id="IPR003672">
    <property type="entry name" value="CobN/Mg_chltase"/>
</dbReference>
<dbReference type="AlphaFoldDB" id="A0AAP0K074"/>
<dbReference type="Pfam" id="PF11965">
    <property type="entry name" value="DUF3479"/>
    <property type="match status" value="1"/>
</dbReference>
<sequence>MKHLGEATKHSKLISDVEKDQYQSSLSAAVRELNNKNRYASFEVVGYLVDELRDESTYKTFCKYLEDANVFNGSLIFVEELARKIKSVVEKERDRLDAILVFPSMPEVMRLNKLGSFSMSQLGQSKSPFFQLFKRKK</sequence>
<evidence type="ECO:0000256" key="3">
    <source>
        <dbReference type="ARBA" id="ARBA00022531"/>
    </source>
</evidence>
<dbReference type="PANTHER" id="PTHR44119">
    <property type="entry name" value="MAGNESIUM-CHELATASE SUBUNIT CHLH, CHLOROPLASTIC"/>
    <property type="match status" value="1"/>
</dbReference>
<evidence type="ECO:0000256" key="1">
    <source>
        <dbReference type="ARBA" id="ARBA00010851"/>
    </source>
</evidence>
<dbReference type="GO" id="GO:0009507">
    <property type="term" value="C:chloroplast"/>
    <property type="evidence" value="ECO:0007669"/>
    <property type="project" value="TreeGrafter"/>
</dbReference>
<evidence type="ECO:0000256" key="9">
    <source>
        <dbReference type="ARBA" id="ARBA00048693"/>
    </source>
</evidence>
<dbReference type="EC" id="6.6.1.1" evidence="2"/>
<proteinExistence type="inferred from homology"/>
<evidence type="ECO:0000256" key="5">
    <source>
        <dbReference type="ARBA" id="ARBA00022741"/>
    </source>
</evidence>
<evidence type="ECO:0000256" key="6">
    <source>
        <dbReference type="ARBA" id="ARBA00022840"/>
    </source>
</evidence>
<dbReference type="GO" id="GO:0005524">
    <property type="term" value="F:ATP binding"/>
    <property type="evidence" value="ECO:0007669"/>
    <property type="project" value="UniProtKB-KW"/>
</dbReference>
<feature type="domain" description="Magnesium chelatase subunit H N-terminal" evidence="10">
    <location>
        <begin position="20"/>
        <end position="136"/>
    </location>
</feature>
<evidence type="ECO:0000313" key="12">
    <source>
        <dbReference type="Proteomes" id="UP001420932"/>
    </source>
</evidence>
<dbReference type="GO" id="GO:0015995">
    <property type="term" value="P:chlorophyll biosynthetic process"/>
    <property type="evidence" value="ECO:0007669"/>
    <property type="project" value="UniProtKB-KW"/>
</dbReference>
<evidence type="ECO:0000259" key="10">
    <source>
        <dbReference type="Pfam" id="PF11965"/>
    </source>
</evidence>
<evidence type="ECO:0000256" key="4">
    <source>
        <dbReference type="ARBA" id="ARBA00022598"/>
    </source>
</evidence>
<evidence type="ECO:0000313" key="11">
    <source>
        <dbReference type="EMBL" id="KAK9143427.1"/>
    </source>
</evidence>
<evidence type="ECO:0000256" key="7">
    <source>
        <dbReference type="ARBA" id="ARBA00023171"/>
    </source>
</evidence>
<keyword evidence="6" id="KW-0067">ATP-binding</keyword>
<organism evidence="11 12">
    <name type="scientific">Stephania yunnanensis</name>
    <dbReference type="NCBI Taxonomy" id="152371"/>
    <lineage>
        <taxon>Eukaryota</taxon>
        <taxon>Viridiplantae</taxon>
        <taxon>Streptophyta</taxon>
        <taxon>Embryophyta</taxon>
        <taxon>Tracheophyta</taxon>
        <taxon>Spermatophyta</taxon>
        <taxon>Magnoliopsida</taxon>
        <taxon>Ranunculales</taxon>
        <taxon>Menispermaceae</taxon>
        <taxon>Menispermoideae</taxon>
        <taxon>Cissampelideae</taxon>
        <taxon>Stephania</taxon>
    </lineage>
</organism>
<dbReference type="GO" id="GO:0015979">
    <property type="term" value="P:photosynthesis"/>
    <property type="evidence" value="ECO:0007669"/>
    <property type="project" value="UniProtKB-KW"/>
</dbReference>
<comment type="pathway">
    <text evidence="8">Porphyrin-containing compound metabolism.</text>
</comment>
<comment type="caution">
    <text evidence="11">The sequence shown here is derived from an EMBL/GenBank/DDBJ whole genome shotgun (WGS) entry which is preliminary data.</text>
</comment>
<dbReference type="PANTHER" id="PTHR44119:SF1">
    <property type="entry name" value="MAGNESIUM-CHELATASE SUBUNIT CHLH, CHLOROPLASTIC"/>
    <property type="match status" value="1"/>
</dbReference>
<keyword evidence="3" id="KW-0602">Photosynthesis</keyword>
<dbReference type="Proteomes" id="UP001420932">
    <property type="component" value="Unassembled WGS sequence"/>
</dbReference>
<comment type="catalytic activity">
    <reaction evidence="9">
        <text>protoporphyrin IX + Mg(2+) + ATP + H2O = Mg-protoporphyrin IX + ADP + phosphate + 3 H(+)</text>
        <dbReference type="Rhea" id="RHEA:13961"/>
        <dbReference type="ChEBI" id="CHEBI:15377"/>
        <dbReference type="ChEBI" id="CHEBI:15378"/>
        <dbReference type="ChEBI" id="CHEBI:18420"/>
        <dbReference type="ChEBI" id="CHEBI:30616"/>
        <dbReference type="ChEBI" id="CHEBI:43474"/>
        <dbReference type="ChEBI" id="CHEBI:57306"/>
        <dbReference type="ChEBI" id="CHEBI:60492"/>
        <dbReference type="ChEBI" id="CHEBI:456216"/>
        <dbReference type="EC" id="6.6.1.1"/>
    </reaction>
</comment>
<evidence type="ECO:0000256" key="2">
    <source>
        <dbReference type="ARBA" id="ARBA00012825"/>
    </source>
</evidence>
<comment type="similarity">
    <text evidence="1">Belongs to the Mg-chelatase subunit H family.</text>
</comment>